<dbReference type="SUPFAM" id="SSF48613">
    <property type="entry name" value="Heme oxygenase-like"/>
    <property type="match status" value="1"/>
</dbReference>
<dbReference type="Gene3D" id="1.20.910.10">
    <property type="entry name" value="Heme oxygenase-like"/>
    <property type="match status" value="1"/>
</dbReference>
<sequence>MSLQPSLSSRLLSHPETTTQYIRATQSAFLRWAGQGRLSPLVLSQWLSQDRLYAQAYVRFIGGLLSRVRLPITQPSVGTVEWRVLSVLTEALEGITRELAFFEEMADKYHLDLACSVEDQIDATPRREFGPNTVTAEYVHLFDSFSGPNAGIDTSRSLFDGLVLLWATEKVYLDAWTYAKEQGRSQDIQQEGEEDLDGGALRNEFIPNWTSNEFVAFVREIQACLDDYAVAHDDSDHEDIALDIWKQVLRLEEGFWPNVSSKDVASAALK</sequence>
<reference evidence="1" key="1">
    <citation type="journal article" date="2021" name="Nat. Commun.">
        <title>Genetic determinants of endophytism in the Arabidopsis root mycobiome.</title>
        <authorList>
            <person name="Mesny F."/>
            <person name="Miyauchi S."/>
            <person name="Thiergart T."/>
            <person name="Pickel B."/>
            <person name="Atanasova L."/>
            <person name="Karlsson M."/>
            <person name="Huettel B."/>
            <person name="Barry K.W."/>
            <person name="Haridas S."/>
            <person name="Chen C."/>
            <person name="Bauer D."/>
            <person name="Andreopoulos W."/>
            <person name="Pangilinan J."/>
            <person name="LaButti K."/>
            <person name="Riley R."/>
            <person name="Lipzen A."/>
            <person name="Clum A."/>
            <person name="Drula E."/>
            <person name="Henrissat B."/>
            <person name="Kohler A."/>
            <person name="Grigoriev I.V."/>
            <person name="Martin F.M."/>
            <person name="Hacquard S."/>
        </authorList>
    </citation>
    <scope>NUCLEOTIDE SEQUENCE</scope>
    <source>
        <strain evidence="1">MPI-SDFR-AT-0073</strain>
    </source>
</reference>
<proteinExistence type="predicted"/>
<comment type="caution">
    <text evidence="1">The sequence shown here is derived from an EMBL/GenBank/DDBJ whole genome shotgun (WGS) entry which is preliminary data.</text>
</comment>
<organism evidence="1 2">
    <name type="scientific">Truncatella angustata</name>
    <dbReference type="NCBI Taxonomy" id="152316"/>
    <lineage>
        <taxon>Eukaryota</taxon>
        <taxon>Fungi</taxon>
        <taxon>Dikarya</taxon>
        <taxon>Ascomycota</taxon>
        <taxon>Pezizomycotina</taxon>
        <taxon>Sordariomycetes</taxon>
        <taxon>Xylariomycetidae</taxon>
        <taxon>Amphisphaeriales</taxon>
        <taxon>Sporocadaceae</taxon>
        <taxon>Truncatella</taxon>
    </lineage>
</organism>
<keyword evidence="2" id="KW-1185">Reference proteome</keyword>
<gene>
    <name evidence="1" type="ORF">BKA67DRAFT_662125</name>
</gene>
<evidence type="ECO:0008006" key="3">
    <source>
        <dbReference type="Google" id="ProtNLM"/>
    </source>
</evidence>
<protein>
    <recommendedName>
        <fullName evidence="3">Thiaminase-2/PQQC domain-containing protein</fullName>
    </recommendedName>
</protein>
<evidence type="ECO:0000313" key="1">
    <source>
        <dbReference type="EMBL" id="KAH6647323.1"/>
    </source>
</evidence>
<dbReference type="InterPro" id="IPR053261">
    <property type="entry name" value="Polyketide-peptide_reg"/>
</dbReference>
<dbReference type="RefSeq" id="XP_045953835.1">
    <property type="nucleotide sequence ID" value="XM_046107943.1"/>
</dbReference>
<dbReference type="CDD" id="cd19357">
    <property type="entry name" value="TenA_E_At3g16990-like"/>
    <property type="match status" value="1"/>
</dbReference>
<dbReference type="PANTHER" id="PTHR41813:SF2">
    <property type="entry name" value="REGULATOR PAB1642, PUTATIVE (AFU_ORTHOLOGUE AFUA_3G11955)-RELATED"/>
    <property type="match status" value="1"/>
</dbReference>
<dbReference type="OrthoDB" id="37730at2759"/>
<dbReference type="Proteomes" id="UP000758603">
    <property type="component" value="Unassembled WGS sequence"/>
</dbReference>
<dbReference type="InterPro" id="IPR016084">
    <property type="entry name" value="Haem_Oase-like_multi-hlx"/>
</dbReference>
<dbReference type="PANTHER" id="PTHR41813">
    <property type="entry name" value="REGULATOR PAB1642, PUTATIVE (AFU_ORTHOLOGUE AFUA_3G11955)-RELATED"/>
    <property type="match status" value="1"/>
</dbReference>
<accession>A0A9P8RQ62</accession>
<name>A0A9P8RQ62_9PEZI</name>
<dbReference type="EMBL" id="JAGPXC010000008">
    <property type="protein sequence ID" value="KAH6647323.1"/>
    <property type="molecule type" value="Genomic_DNA"/>
</dbReference>
<dbReference type="AlphaFoldDB" id="A0A9P8RQ62"/>
<dbReference type="GeneID" id="70136834"/>
<evidence type="ECO:0000313" key="2">
    <source>
        <dbReference type="Proteomes" id="UP000758603"/>
    </source>
</evidence>